<sequence length="97" mass="10752">MEATRISTAVTCEVCSKLVSRKADLPRHMRTHAVNKEELMHACPYEGCDYKALQRSNVATHIRTHTGERPNKCPTAGCSYTTSDPGSLTRHRKSAHG</sequence>
<keyword evidence="3 5" id="KW-0863">Zinc-finger</keyword>
<dbReference type="HOGENOM" id="CLU_002678_42_18_1"/>
<reference evidence="9" key="2">
    <citation type="submission" date="2015-01" db="EMBL/GenBank/DDBJ databases">
        <title>Evolutionary Origins and Diversification of the Mycorrhizal Mutualists.</title>
        <authorList>
            <consortium name="DOE Joint Genome Institute"/>
            <consortium name="Mycorrhizal Genomics Consortium"/>
            <person name="Kohler A."/>
            <person name="Kuo A."/>
            <person name="Nagy L.G."/>
            <person name="Floudas D."/>
            <person name="Copeland A."/>
            <person name="Barry K.W."/>
            <person name="Cichocki N."/>
            <person name="Veneault-Fourrey C."/>
            <person name="LaButti K."/>
            <person name="Lindquist E.A."/>
            <person name="Lipzen A."/>
            <person name="Lundell T."/>
            <person name="Morin E."/>
            <person name="Murat C."/>
            <person name="Riley R."/>
            <person name="Ohm R."/>
            <person name="Sun H."/>
            <person name="Tunlid A."/>
            <person name="Henrissat B."/>
            <person name="Grigoriev I.V."/>
            <person name="Hibbett D.S."/>
            <person name="Martin F."/>
        </authorList>
    </citation>
    <scope>NUCLEOTIDE SEQUENCE [LARGE SCALE GENOMIC DNA]</scope>
    <source>
        <strain evidence="9">ATCC 200175</strain>
    </source>
</reference>
<dbReference type="InterPro" id="IPR013087">
    <property type="entry name" value="Znf_C2H2_type"/>
</dbReference>
<evidence type="ECO:0000313" key="9">
    <source>
        <dbReference type="Proteomes" id="UP000053647"/>
    </source>
</evidence>
<dbReference type="AlphaFoldDB" id="A0A0C9U8T6"/>
<keyword evidence="1" id="KW-0479">Metal-binding</keyword>
<feature type="domain" description="C2H2-type" evidence="7">
    <location>
        <begin position="10"/>
        <end position="37"/>
    </location>
</feature>
<organism evidence="8 9">
    <name type="scientific">Paxillus involutus ATCC 200175</name>
    <dbReference type="NCBI Taxonomy" id="664439"/>
    <lineage>
        <taxon>Eukaryota</taxon>
        <taxon>Fungi</taxon>
        <taxon>Dikarya</taxon>
        <taxon>Basidiomycota</taxon>
        <taxon>Agaricomycotina</taxon>
        <taxon>Agaricomycetes</taxon>
        <taxon>Agaricomycetidae</taxon>
        <taxon>Boletales</taxon>
        <taxon>Paxilineae</taxon>
        <taxon>Paxillaceae</taxon>
        <taxon>Paxillus</taxon>
    </lineage>
</organism>
<feature type="region of interest" description="Disordered" evidence="6">
    <location>
        <begin position="74"/>
        <end position="97"/>
    </location>
</feature>
<keyword evidence="4" id="KW-0862">Zinc</keyword>
<evidence type="ECO:0000256" key="5">
    <source>
        <dbReference type="PROSITE-ProRule" id="PRU00042"/>
    </source>
</evidence>
<evidence type="ECO:0000256" key="1">
    <source>
        <dbReference type="ARBA" id="ARBA00022723"/>
    </source>
</evidence>
<protein>
    <recommendedName>
        <fullName evidence="7">C2H2-type domain-containing protein</fullName>
    </recommendedName>
</protein>
<feature type="non-terminal residue" evidence="8">
    <location>
        <position position="97"/>
    </location>
</feature>
<evidence type="ECO:0000313" key="8">
    <source>
        <dbReference type="EMBL" id="KIJ15807.1"/>
    </source>
</evidence>
<dbReference type="OrthoDB" id="654211at2759"/>
<evidence type="ECO:0000256" key="6">
    <source>
        <dbReference type="SAM" id="MobiDB-lite"/>
    </source>
</evidence>
<dbReference type="GO" id="GO:0000981">
    <property type="term" value="F:DNA-binding transcription factor activity, RNA polymerase II-specific"/>
    <property type="evidence" value="ECO:0007669"/>
    <property type="project" value="TreeGrafter"/>
</dbReference>
<dbReference type="PROSITE" id="PS00028">
    <property type="entry name" value="ZINC_FINGER_C2H2_1"/>
    <property type="match status" value="1"/>
</dbReference>
<evidence type="ECO:0000256" key="4">
    <source>
        <dbReference type="ARBA" id="ARBA00022833"/>
    </source>
</evidence>
<accession>A0A0C9U8T6</accession>
<dbReference type="SMART" id="SM00355">
    <property type="entry name" value="ZnF_C2H2"/>
    <property type="match status" value="3"/>
</dbReference>
<dbReference type="GO" id="GO:0000978">
    <property type="term" value="F:RNA polymerase II cis-regulatory region sequence-specific DNA binding"/>
    <property type="evidence" value="ECO:0007669"/>
    <property type="project" value="TreeGrafter"/>
</dbReference>
<dbReference type="FunFam" id="3.30.160.60:FF:000446">
    <property type="entry name" value="Zinc finger protein"/>
    <property type="match status" value="1"/>
</dbReference>
<dbReference type="PANTHER" id="PTHR14003:SF20">
    <property type="entry name" value="FINGER DOMAIN PROTEIN, PUTATIVE (AFU_ORTHOLOGUE AFUA_4G10380)-RELATED"/>
    <property type="match status" value="1"/>
</dbReference>
<evidence type="ECO:0000259" key="7">
    <source>
        <dbReference type="PROSITE" id="PS50157"/>
    </source>
</evidence>
<proteinExistence type="predicted"/>
<dbReference type="PANTHER" id="PTHR14003">
    <property type="entry name" value="TRANSCRIPTIONAL REPRESSOR PROTEIN YY"/>
    <property type="match status" value="1"/>
</dbReference>
<dbReference type="SUPFAM" id="SSF57667">
    <property type="entry name" value="beta-beta-alpha zinc fingers"/>
    <property type="match status" value="2"/>
</dbReference>
<reference evidence="8 9" key="1">
    <citation type="submission" date="2014-06" db="EMBL/GenBank/DDBJ databases">
        <authorList>
            <consortium name="DOE Joint Genome Institute"/>
            <person name="Kuo A."/>
            <person name="Kohler A."/>
            <person name="Nagy L.G."/>
            <person name="Floudas D."/>
            <person name="Copeland A."/>
            <person name="Barry K.W."/>
            <person name="Cichocki N."/>
            <person name="Veneault-Fourrey C."/>
            <person name="LaButti K."/>
            <person name="Lindquist E.A."/>
            <person name="Lipzen A."/>
            <person name="Lundell T."/>
            <person name="Morin E."/>
            <person name="Murat C."/>
            <person name="Sun H."/>
            <person name="Tunlid A."/>
            <person name="Henrissat B."/>
            <person name="Grigoriev I.V."/>
            <person name="Hibbett D.S."/>
            <person name="Martin F."/>
            <person name="Nordberg H.P."/>
            <person name="Cantor M.N."/>
            <person name="Hua S.X."/>
        </authorList>
    </citation>
    <scope>NUCLEOTIDE SEQUENCE [LARGE SCALE GENOMIC DNA]</scope>
    <source>
        <strain evidence="8 9">ATCC 200175</strain>
    </source>
</reference>
<dbReference type="Proteomes" id="UP000053647">
    <property type="component" value="Unassembled WGS sequence"/>
</dbReference>
<keyword evidence="2" id="KW-0677">Repeat</keyword>
<dbReference type="EMBL" id="KN819335">
    <property type="protein sequence ID" value="KIJ15807.1"/>
    <property type="molecule type" value="Genomic_DNA"/>
</dbReference>
<gene>
    <name evidence="8" type="ORF">PAXINDRAFT_133065</name>
</gene>
<dbReference type="FunFam" id="3.30.160.60:FF:002343">
    <property type="entry name" value="Zinc finger protein 33A"/>
    <property type="match status" value="1"/>
</dbReference>
<dbReference type="GO" id="GO:0008270">
    <property type="term" value="F:zinc ion binding"/>
    <property type="evidence" value="ECO:0007669"/>
    <property type="project" value="UniProtKB-KW"/>
</dbReference>
<name>A0A0C9U8T6_PAXIN</name>
<dbReference type="GO" id="GO:0005667">
    <property type="term" value="C:transcription regulator complex"/>
    <property type="evidence" value="ECO:0007669"/>
    <property type="project" value="TreeGrafter"/>
</dbReference>
<dbReference type="Gene3D" id="3.30.160.60">
    <property type="entry name" value="Classic Zinc Finger"/>
    <property type="match status" value="3"/>
</dbReference>
<dbReference type="Pfam" id="PF00096">
    <property type="entry name" value="zf-C2H2"/>
    <property type="match status" value="2"/>
</dbReference>
<dbReference type="PROSITE" id="PS50157">
    <property type="entry name" value="ZINC_FINGER_C2H2_2"/>
    <property type="match status" value="2"/>
</dbReference>
<evidence type="ECO:0000256" key="3">
    <source>
        <dbReference type="ARBA" id="ARBA00022771"/>
    </source>
</evidence>
<dbReference type="GO" id="GO:0000785">
    <property type="term" value="C:chromatin"/>
    <property type="evidence" value="ECO:0007669"/>
    <property type="project" value="TreeGrafter"/>
</dbReference>
<keyword evidence="9" id="KW-1185">Reference proteome</keyword>
<dbReference type="GO" id="GO:0031519">
    <property type="term" value="C:PcG protein complex"/>
    <property type="evidence" value="ECO:0007669"/>
    <property type="project" value="TreeGrafter"/>
</dbReference>
<dbReference type="InterPro" id="IPR036236">
    <property type="entry name" value="Znf_C2H2_sf"/>
</dbReference>
<feature type="domain" description="C2H2-type" evidence="7">
    <location>
        <begin position="41"/>
        <end position="70"/>
    </location>
</feature>
<evidence type="ECO:0000256" key="2">
    <source>
        <dbReference type="ARBA" id="ARBA00022737"/>
    </source>
</evidence>